<keyword evidence="1" id="KW-0812">Transmembrane</keyword>
<sequence>MRPILRLARRFVRWEIDIWASLGRAVTRRPDTAGGTPLRYAGAMSAVLWAFVVVSAVEIPAVHLLIPWTPVRLAALALGIWGVLWMLGLLAAHHMYPHVLTADRLRVRYLRRTELDLPLAQIRTARPVLRAHDGVRPAQLVDDGTLVVPVGDSTNVRIDLIEPRAFATPTGEHTTRVVAFWADDPRAAVALIEAAVGEHTSSR</sequence>
<protein>
    <recommendedName>
        <fullName evidence="4">PH domain-containing protein</fullName>
    </recommendedName>
</protein>
<proteinExistence type="predicted"/>
<reference evidence="3" key="1">
    <citation type="journal article" date="2019" name="Int. J. Syst. Evol. Microbiol.">
        <title>The Global Catalogue of Microorganisms (GCM) 10K type strain sequencing project: providing services to taxonomists for standard genome sequencing and annotation.</title>
        <authorList>
            <consortium name="The Broad Institute Genomics Platform"/>
            <consortium name="The Broad Institute Genome Sequencing Center for Infectious Disease"/>
            <person name="Wu L."/>
            <person name="Ma J."/>
        </authorList>
    </citation>
    <scope>NUCLEOTIDE SEQUENCE [LARGE SCALE GENOMIC DNA]</scope>
    <source>
        <strain evidence="3">CGMCC 4.7204</strain>
    </source>
</reference>
<evidence type="ECO:0000313" key="3">
    <source>
        <dbReference type="Proteomes" id="UP001595767"/>
    </source>
</evidence>
<dbReference type="RefSeq" id="WP_378549630.1">
    <property type="nucleotide sequence ID" value="NZ_JBHSBA010000005.1"/>
</dbReference>
<name>A0ABV8L479_9NOCA</name>
<keyword evidence="3" id="KW-1185">Reference proteome</keyword>
<comment type="caution">
    <text evidence="2">The sequence shown here is derived from an EMBL/GenBank/DDBJ whole genome shotgun (WGS) entry which is preliminary data.</text>
</comment>
<gene>
    <name evidence="2" type="ORF">ACFOW8_11165</name>
</gene>
<feature type="transmembrane region" description="Helical" evidence="1">
    <location>
        <begin position="46"/>
        <end position="66"/>
    </location>
</feature>
<evidence type="ECO:0008006" key="4">
    <source>
        <dbReference type="Google" id="ProtNLM"/>
    </source>
</evidence>
<dbReference type="Proteomes" id="UP001595767">
    <property type="component" value="Unassembled WGS sequence"/>
</dbReference>
<keyword evidence="1" id="KW-1133">Transmembrane helix</keyword>
<dbReference type="EMBL" id="JBHSBA010000005">
    <property type="protein sequence ID" value="MFC4125488.1"/>
    <property type="molecule type" value="Genomic_DNA"/>
</dbReference>
<accession>A0ABV8L479</accession>
<feature type="transmembrane region" description="Helical" evidence="1">
    <location>
        <begin position="72"/>
        <end position="96"/>
    </location>
</feature>
<evidence type="ECO:0000256" key="1">
    <source>
        <dbReference type="SAM" id="Phobius"/>
    </source>
</evidence>
<keyword evidence="1" id="KW-0472">Membrane</keyword>
<organism evidence="2 3">
    <name type="scientific">Nocardia rhizosphaerae</name>
    <dbReference type="NCBI Taxonomy" id="1691571"/>
    <lineage>
        <taxon>Bacteria</taxon>
        <taxon>Bacillati</taxon>
        <taxon>Actinomycetota</taxon>
        <taxon>Actinomycetes</taxon>
        <taxon>Mycobacteriales</taxon>
        <taxon>Nocardiaceae</taxon>
        <taxon>Nocardia</taxon>
    </lineage>
</organism>
<evidence type="ECO:0000313" key="2">
    <source>
        <dbReference type="EMBL" id="MFC4125488.1"/>
    </source>
</evidence>